<proteinExistence type="predicted"/>
<dbReference type="AlphaFoldDB" id="A0A1G2CHN7"/>
<organism evidence="1 2">
    <name type="scientific">Candidatus Liptonbacteria bacterium RIFCSPLOWO2_01_FULL_52_25</name>
    <dbReference type="NCBI Taxonomy" id="1798650"/>
    <lineage>
        <taxon>Bacteria</taxon>
        <taxon>Candidatus Liptoniibacteriota</taxon>
    </lineage>
</organism>
<evidence type="ECO:0000313" key="1">
    <source>
        <dbReference type="EMBL" id="OGY99927.1"/>
    </source>
</evidence>
<protein>
    <submittedName>
        <fullName evidence="1">Uncharacterized protein</fullName>
    </submittedName>
</protein>
<evidence type="ECO:0000313" key="2">
    <source>
        <dbReference type="Proteomes" id="UP000178880"/>
    </source>
</evidence>
<gene>
    <name evidence="1" type="ORF">A2945_05565</name>
</gene>
<sequence length="179" mass="20549">MGNFLKIRKHFEILSPDAQAALLKDLYNFSKDTRLFLEARLRGGDAWQKYLDDMKRETIGKVYKSGIPGTPNGRIINSIITRARKAGAGLHTLMELERFAYRGFIESLNEFGGGPDNFDDQACNHLEAYLRLSKNGSISDEERQEIFTDLKEYLEHKKNMYTDSIDTVYEEETGLKVSR</sequence>
<dbReference type="Proteomes" id="UP000178880">
    <property type="component" value="Unassembled WGS sequence"/>
</dbReference>
<reference evidence="1 2" key="1">
    <citation type="journal article" date="2016" name="Nat. Commun.">
        <title>Thousands of microbial genomes shed light on interconnected biogeochemical processes in an aquifer system.</title>
        <authorList>
            <person name="Anantharaman K."/>
            <person name="Brown C.T."/>
            <person name="Hug L.A."/>
            <person name="Sharon I."/>
            <person name="Castelle C.J."/>
            <person name="Probst A.J."/>
            <person name="Thomas B.C."/>
            <person name="Singh A."/>
            <person name="Wilkins M.J."/>
            <person name="Karaoz U."/>
            <person name="Brodie E.L."/>
            <person name="Williams K.H."/>
            <person name="Hubbard S.S."/>
            <person name="Banfield J.F."/>
        </authorList>
    </citation>
    <scope>NUCLEOTIDE SEQUENCE [LARGE SCALE GENOMIC DNA]</scope>
</reference>
<dbReference type="EMBL" id="MHLA01000011">
    <property type="protein sequence ID" value="OGY99927.1"/>
    <property type="molecule type" value="Genomic_DNA"/>
</dbReference>
<name>A0A1G2CHN7_9BACT</name>
<accession>A0A1G2CHN7</accession>
<comment type="caution">
    <text evidence="1">The sequence shown here is derived from an EMBL/GenBank/DDBJ whole genome shotgun (WGS) entry which is preliminary data.</text>
</comment>